<accession>A0A1E5E6L4</accession>
<gene>
    <name evidence="3" type="ORF">A1QC_00330</name>
</gene>
<name>A0A1E5E6L4_9VIBR</name>
<keyword evidence="1" id="KW-0732">Signal</keyword>
<feature type="domain" description="ABC-type glycine betaine transport system substrate-binding" evidence="2">
    <location>
        <begin position="27"/>
        <end position="308"/>
    </location>
</feature>
<dbReference type="SUPFAM" id="SSF53850">
    <property type="entry name" value="Periplasmic binding protein-like II"/>
    <property type="match status" value="1"/>
</dbReference>
<feature type="signal peptide" evidence="1">
    <location>
        <begin position="1"/>
        <end position="22"/>
    </location>
</feature>
<keyword evidence="4" id="KW-1185">Reference proteome</keyword>
<dbReference type="InterPro" id="IPR007210">
    <property type="entry name" value="ABC_Gly_betaine_transp_sub-bd"/>
</dbReference>
<dbReference type="Gene3D" id="3.40.190.10">
    <property type="entry name" value="Periplasmic binding protein-like II"/>
    <property type="match status" value="1"/>
</dbReference>
<dbReference type="RefSeq" id="WP_017025561.1">
    <property type="nucleotide sequence ID" value="NZ_AJYK02000002.1"/>
</dbReference>
<dbReference type="AlphaFoldDB" id="A0A1E5E6L4"/>
<dbReference type="EMBL" id="AJYK02000002">
    <property type="protein sequence ID" value="OEF30157.1"/>
    <property type="molecule type" value="Genomic_DNA"/>
</dbReference>
<dbReference type="GO" id="GO:0043190">
    <property type="term" value="C:ATP-binding cassette (ABC) transporter complex"/>
    <property type="evidence" value="ECO:0007669"/>
    <property type="project" value="InterPro"/>
</dbReference>
<sequence length="334" mass="37060">MKKVLCTSTFLLASTLPFTSSASECGSVSIADMNWSSATLMANVDKFILENAYQCDVELVPGDTVPTTTSMVEKGEPDIAPELWSNSAKELLENGVKEKRLRFAGQSLSDGGEEGYWVPQYMVDKDPSLATIEGIKANAKLFTHPEDDSKHAFYTCPAGWTCQISAGHIFDALQLKKSGFEQVDPGSGAALAATIAKAYSRQEPWFGYYWAPTAVLGKYPMVKVEFGQGTDEQHYQNCITQVECKNPKPIMWPRSKVDTVVTESFAERAPDAMNYLSKRAYTNKQMSNMLAWMEDNQADGEMAMEEFMLKHKDIWSKWLDGQALKSVDSAVSKL</sequence>
<organism evidence="3 4">
    <name type="scientific">Vibrio rumoiensis 1S-45</name>
    <dbReference type="NCBI Taxonomy" id="1188252"/>
    <lineage>
        <taxon>Bacteria</taxon>
        <taxon>Pseudomonadati</taxon>
        <taxon>Pseudomonadota</taxon>
        <taxon>Gammaproteobacteria</taxon>
        <taxon>Vibrionales</taxon>
        <taxon>Vibrionaceae</taxon>
        <taxon>Vibrio</taxon>
    </lineage>
</organism>
<comment type="caution">
    <text evidence="3">The sequence shown here is derived from an EMBL/GenBank/DDBJ whole genome shotgun (WGS) entry which is preliminary data.</text>
</comment>
<dbReference type="STRING" id="1188252.A1QC_00330"/>
<dbReference type="Proteomes" id="UP000094070">
    <property type="component" value="Unassembled WGS sequence"/>
</dbReference>
<proteinExistence type="predicted"/>
<evidence type="ECO:0000256" key="1">
    <source>
        <dbReference type="SAM" id="SignalP"/>
    </source>
</evidence>
<evidence type="ECO:0000313" key="4">
    <source>
        <dbReference type="Proteomes" id="UP000094070"/>
    </source>
</evidence>
<evidence type="ECO:0000313" key="3">
    <source>
        <dbReference type="EMBL" id="OEF30157.1"/>
    </source>
</evidence>
<dbReference type="OrthoDB" id="9786266at2"/>
<evidence type="ECO:0000259" key="2">
    <source>
        <dbReference type="Pfam" id="PF04069"/>
    </source>
</evidence>
<feature type="chain" id="PRO_5009174743" evidence="1">
    <location>
        <begin position="23"/>
        <end position="334"/>
    </location>
</feature>
<reference evidence="3 4" key="1">
    <citation type="journal article" date="2012" name="Science">
        <title>Ecological populations of bacteria act as socially cohesive units of antibiotic production and resistance.</title>
        <authorList>
            <person name="Cordero O.X."/>
            <person name="Wildschutte H."/>
            <person name="Kirkup B."/>
            <person name="Proehl S."/>
            <person name="Ngo L."/>
            <person name="Hussain F."/>
            <person name="Le Roux F."/>
            <person name="Mincer T."/>
            <person name="Polz M.F."/>
        </authorList>
    </citation>
    <scope>NUCLEOTIDE SEQUENCE [LARGE SCALE GENOMIC DNA]</scope>
    <source>
        <strain evidence="3 4">1S-45</strain>
    </source>
</reference>
<dbReference type="Pfam" id="PF04069">
    <property type="entry name" value="OpuAC"/>
    <property type="match status" value="1"/>
</dbReference>
<dbReference type="GO" id="GO:0022857">
    <property type="term" value="F:transmembrane transporter activity"/>
    <property type="evidence" value="ECO:0007669"/>
    <property type="project" value="InterPro"/>
</dbReference>
<protein>
    <submittedName>
        <fullName evidence="3">ABC transporter substrate-binding protein</fullName>
    </submittedName>
</protein>
<dbReference type="eggNOG" id="COG2113">
    <property type="taxonomic scope" value="Bacteria"/>
</dbReference>
<dbReference type="Gene3D" id="3.40.190.100">
    <property type="entry name" value="Glycine betaine-binding periplasmic protein, domain 2"/>
    <property type="match status" value="1"/>
</dbReference>